<dbReference type="Proteomes" id="UP000276215">
    <property type="component" value="Unassembled WGS sequence"/>
</dbReference>
<name>A0A3N4J1V9_9PEZI</name>
<dbReference type="AlphaFoldDB" id="A0A3N4J1V9"/>
<reference evidence="1 2" key="1">
    <citation type="journal article" date="2018" name="Nat. Ecol. Evol.">
        <title>Pezizomycetes genomes reveal the molecular basis of ectomycorrhizal truffle lifestyle.</title>
        <authorList>
            <person name="Murat C."/>
            <person name="Payen T."/>
            <person name="Noel B."/>
            <person name="Kuo A."/>
            <person name="Morin E."/>
            <person name="Chen J."/>
            <person name="Kohler A."/>
            <person name="Krizsan K."/>
            <person name="Balestrini R."/>
            <person name="Da Silva C."/>
            <person name="Montanini B."/>
            <person name="Hainaut M."/>
            <person name="Levati E."/>
            <person name="Barry K.W."/>
            <person name="Belfiori B."/>
            <person name="Cichocki N."/>
            <person name="Clum A."/>
            <person name="Dockter R.B."/>
            <person name="Fauchery L."/>
            <person name="Guy J."/>
            <person name="Iotti M."/>
            <person name="Le Tacon F."/>
            <person name="Lindquist E.A."/>
            <person name="Lipzen A."/>
            <person name="Malagnac F."/>
            <person name="Mello A."/>
            <person name="Molinier V."/>
            <person name="Miyauchi S."/>
            <person name="Poulain J."/>
            <person name="Riccioni C."/>
            <person name="Rubini A."/>
            <person name="Sitrit Y."/>
            <person name="Splivallo R."/>
            <person name="Traeger S."/>
            <person name="Wang M."/>
            <person name="Zifcakova L."/>
            <person name="Wipf D."/>
            <person name="Zambonelli A."/>
            <person name="Paolocci F."/>
            <person name="Nowrousian M."/>
            <person name="Ottonello S."/>
            <person name="Baldrian P."/>
            <person name="Spatafora J.W."/>
            <person name="Henrissat B."/>
            <person name="Nagy L.G."/>
            <person name="Aury J.M."/>
            <person name="Wincker P."/>
            <person name="Grigoriev I.V."/>
            <person name="Bonfante P."/>
            <person name="Martin F.M."/>
        </authorList>
    </citation>
    <scope>NUCLEOTIDE SEQUENCE [LARGE SCALE GENOMIC DNA]</scope>
    <source>
        <strain evidence="1 2">120613-1</strain>
    </source>
</reference>
<organism evidence="1 2">
    <name type="scientific">Choiromyces venosus 120613-1</name>
    <dbReference type="NCBI Taxonomy" id="1336337"/>
    <lineage>
        <taxon>Eukaryota</taxon>
        <taxon>Fungi</taxon>
        <taxon>Dikarya</taxon>
        <taxon>Ascomycota</taxon>
        <taxon>Pezizomycotina</taxon>
        <taxon>Pezizomycetes</taxon>
        <taxon>Pezizales</taxon>
        <taxon>Tuberaceae</taxon>
        <taxon>Choiromyces</taxon>
    </lineage>
</organism>
<sequence length="61" mass="7164">MSDTSFNLFHPCCGPKYNCLHMCLFCFELHFEFHKVVFCCHLASDKVLFQIFDILTTTLLI</sequence>
<dbReference type="EMBL" id="ML120475">
    <property type="protein sequence ID" value="RPA92352.1"/>
    <property type="molecule type" value="Genomic_DNA"/>
</dbReference>
<protein>
    <submittedName>
        <fullName evidence="1">Uncharacterized protein</fullName>
    </submittedName>
</protein>
<evidence type="ECO:0000313" key="2">
    <source>
        <dbReference type="Proteomes" id="UP000276215"/>
    </source>
</evidence>
<keyword evidence="2" id="KW-1185">Reference proteome</keyword>
<gene>
    <name evidence="1" type="ORF">L873DRAFT_1817790</name>
</gene>
<evidence type="ECO:0000313" key="1">
    <source>
        <dbReference type="EMBL" id="RPA92352.1"/>
    </source>
</evidence>
<accession>A0A3N4J1V9</accession>
<proteinExistence type="predicted"/>